<protein>
    <recommendedName>
        <fullName evidence="2">MULE transposase domain-containing protein</fullName>
    </recommendedName>
</protein>
<keyword evidence="4" id="KW-1185">Reference proteome</keyword>
<gene>
    <name evidence="3" type="ORF">T07_3670</name>
</gene>
<proteinExistence type="predicted"/>
<dbReference type="InterPro" id="IPR018289">
    <property type="entry name" value="MULE_transposase_dom"/>
</dbReference>
<dbReference type="Pfam" id="PF10551">
    <property type="entry name" value="MULE"/>
    <property type="match status" value="1"/>
</dbReference>
<dbReference type="EMBL" id="JYDL01000175">
    <property type="protein sequence ID" value="KRX13992.1"/>
    <property type="molecule type" value="Genomic_DNA"/>
</dbReference>
<feature type="region of interest" description="Disordered" evidence="1">
    <location>
        <begin position="655"/>
        <end position="678"/>
    </location>
</feature>
<sequence>MRVFYGKLYSNLNSIQVTRTEDSRPVPEIYDELAGNASTSLDIAAYFTRWGQTRNTMYNRLARRYPRLLARRQYLRLFAEQTKGDAGAQFLMYHSPTNDILIFATEAAERLLVRWMSAQHTKCAEEAKTIPQIHDEEAASISAEPSTFGQFPFFREDRSAVCKQRAKRFPRHPRNRQDIVLGPEFTRTKYGEVFLLTQSASKHIPVFSTANNIRLLAAMKTWGMDGTFKVVPQWYQQLFTIHAFSDGKLVPAICLCTNKDIGTYEFIFEGLISKAAALEVDLNPDTIICDFETALIPAIQGYFPNARVQGCCFHFCQAVHRKVSELGLKTRYRQHEETRRKIKMLLATAFLPVPHVNTGVTLLEASTTGWHNRFNKKVAGNKLRLYKLLHLKEEQCVMETLINQLLSRNPAAGSIRERSSRSFNVPHARSDLMPPSKCWFCITFFRSRGCRGTLSTNLEATEVIRSKEHAESCLVNPHAFYHYQQLADGGPQKIRDRHCRAFSNVGPGAAHNVQTSGPKIPIRTNNSKLRRAVLNHYSPINDKLIFATEPGVRLLAQSNCWCWDGDGNFKIPSSWKDLPMFSRIFECSFPKRKNLAPNEVRKKVKMLMALAFLPVNLVPADFEILNVGTSGQVEALFQGSDNDGLLDILNDSLEESDIGSTSDSDYVEKRDHDSSSEF</sequence>
<feature type="compositionally biased region" description="Basic and acidic residues" evidence="1">
    <location>
        <begin position="666"/>
        <end position="678"/>
    </location>
</feature>
<evidence type="ECO:0000313" key="3">
    <source>
        <dbReference type="EMBL" id="KRX13992.1"/>
    </source>
</evidence>
<comment type="caution">
    <text evidence="3">The sequence shown here is derived from an EMBL/GenBank/DDBJ whole genome shotgun (WGS) entry which is preliminary data.</text>
</comment>
<organism evidence="3 4">
    <name type="scientific">Trichinella nelsoni</name>
    <dbReference type="NCBI Taxonomy" id="6336"/>
    <lineage>
        <taxon>Eukaryota</taxon>
        <taxon>Metazoa</taxon>
        <taxon>Ecdysozoa</taxon>
        <taxon>Nematoda</taxon>
        <taxon>Enoplea</taxon>
        <taxon>Dorylaimia</taxon>
        <taxon>Trichinellida</taxon>
        <taxon>Trichinellidae</taxon>
        <taxon>Trichinella</taxon>
    </lineage>
</organism>
<accession>A0A0V0RI83</accession>
<dbReference type="AlphaFoldDB" id="A0A0V0RI83"/>
<evidence type="ECO:0000256" key="1">
    <source>
        <dbReference type="SAM" id="MobiDB-lite"/>
    </source>
</evidence>
<dbReference type="PANTHER" id="PTHR47160:SF10">
    <property type="entry name" value="MULE TRANSPOSASE DOMAIN-CONTAINING PROTEIN"/>
    <property type="match status" value="1"/>
</dbReference>
<dbReference type="Proteomes" id="UP000054630">
    <property type="component" value="Unassembled WGS sequence"/>
</dbReference>
<dbReference type="PANTHER" id="PTHR47160">
    <property type="entry name" value="PUTATIVE-RELATED"/>
    <property type="match status" value="1"/>
</dbReference>
<reference evidence="3 4" key="1">
    <citation type="submission" date="2015-01" db="EMBL/GenBank/DDBJ databases">
        <title>Evolution of Trichinella species and genotypes.</title>
        <authorList>
            <person name="Korhonen P.K."/>
            <person name="Edoardo P."/>
            <person name="Giuseppe L.R."/>
            <person name="Gasser R.B."/>
        </authorList>
    </citation>
    <scope>NUCLEOTIDE SEQUENCE [LARGE SCALE GENOMIC DNA]</scope>
    <source>
        <strain evidence="3">ISS37</strain>
    </source>
</reference>
<dbReference type="OrthoDB" id="6277327at2759"/>
<feature type="domain" description="MULE transposase" evidence="2">
    <location>
        <begin position="222"/>
        <end position="317"/>
    </location>
</feature>
<evidence type="ECO:0000259" key="2">
    <source>
        <dbReference type="Pfam" id="PF10551"/>
    </source>
</evidence>
<name>A0A0V0RI83_9BILA</name>
<evidence type="ECO:0000313" key="4">
    <source>
        <dbReference type="Proteomes" id="UP000054630"/>
    </source>
</evidence>